<gene>
    <name evidence="1" type="primary">ureF</name>
    <name evidence="2" type="ORF">N5I20_20975</name>
</gene>
<dbReference type="PANTHER" id="PTHR33620:SF1">
    <property type="entry name" value="UREASE ACCESSORY PROTEIN F"/>
    <property type="match status" value="1"/>
</dbReference>
<comment type="subunit">
    <text evidence="1">UreD, UreF and UreG form a complex that acts as a GTP-hydrolysis-dependent molecular chaperone, activating the urease apoprotein by helping to assemble the nickel containing metallocenter of UreC. The UreE protein probably delivers the nickel.</text>
</comment>
<comment type="function">
    <text evidence="1">Required for maturation of urease via the functional incorporation of the urease nickel metallocenter.</text>
</comment>
<dbReference type="InterPro" id="IPR002639">
    <property type="entry name" value="UreF"/>
</dbReference>
<evidence type="ECO:0000313" key="3">
    <source>
        <dbReference type="Proteomes" id="UP001161704"/>
    </source>
</evidence>
<dbReference type="AlphaFoldDB" id="A0A3S7P6I3"/>
<reference evidence="2" key="1">
    <citation type="submission" date="2022-09" db="EMBL/GenBank/DDBJ databases">
        <title>Intensive care unit water sources are persistently colonized with multi-drug resistant bacteria and are the site of extensive horizontal gene transfer of antibiotic resistance genes.</title>
        <authorList>
            <person name="Diorio-Toth L."/>
        </authorList>
    </citation>
    <scope>NUCLEOTIDE SEQUENCE</scope>
    <source>
        <strain evidence="2">GD03710</strain>
    </source>
</reference>
<accession>A0A3S7P6I3</accession>
<comment type="caution">
    <text evidence="2">The sequence shown here is derived from an EMBL/GenBank/DDBJ whole genome shotgun (WGS) entry which is preliminary data.</text>
</comment>
<keyword evidence="1" id="KW-0143">Chaperone</keyword>
<dbReference type="PIRSF" id="PIRSF009467">
    <property type="entry name" value="Ureas_acces_UreF"/>
    <property type="match status" value="1"/>
</dbReference>
<dbReference type="Pfam" id="PF01730">
    <property type="entry name" value="UreF"/>
    <property type="match status" value="1"/>
</dbReference>
<evidence type="ECO:0000313" key="2">
    <source>
        <dbReference type="EMBL" id="MDH1507520.1"/>
    </source>
</evidence>
<dbReference type="GO" id="GO:0016151">
    <property type="term" value="F:nickel cation binding"/>
    <property type="evidence" value="ECO:0007669"/>
    <property type="project" value="UniProtKB-UniRule"/>
</dbReference>
<dbReference type="Proteomes" id="UP001161704">
    <property type="component" value="Unassembled WGS sequence"/>
</dbReference>
<proteinExistence type="inferred from homology"/>
<keyword evidence="1" id="KW-0963">Cytoplasm</keyword>
<organism evidence="2 3">
    <name type="scientific">Aeromonas caviae</name>
    <name type="common">Aeromonas punctata</name>
    <dbReference type="NCBI Taxonomy" id="648"/>
    <lineage>
        <taxon>Bacteria</taxon>
        <taxon>Pseudomonadati</taxon>
        <taxon>Pseudomonadota</taxon>
        <taxon>Gammaproteobacteria</taxon>
        <taxon>Aeromonadales</taxon>
        <taxon>Aeromonadaceae</taxon>
        <taxon>Aeromonas</taxon>
    </lineage>
</organism>
<dbReference type="RefSeq" id="WP_141116506.1">
    <property type="nucleotide sequence ID" value="NZ_JAAALU010000099.1"/>
</dbReference>
<comment type="similarity">
    <text evidence="1">Belongs to the UreF family.</text>
</comment>
<dbReference type="GO" id="GO:0005737">
    <property type="term" value="C:cytoplasm"/>
    <property type="evidence" value="ECO:0007669"/>
    <property type="project" value="UniProtKB-SubCell"/>
</dbReference>
<name>A0A3S7P6I3_AERCA</name>
<dbReference type="EMBL" id="JAOCIZ010000129">
    <property type="protein sequence ID" value="MDH1507520.1"/>
    <property type="molecule type" value="Genomic_DNA"/>
</dbReference>
<dbReference type="HAMAP" id="MF_01385">
    <property type="entry name" value="UreF"/>
    <property type="match status" value="1"/>
</dbReference>
<sequence length="231" mass="25710">MIFSALNQTSPVSWLQLFQLMSPNLPVGGFTYSQGLEWAVETGWVKNAAEFEQWLTDQMDEGLVYLDWPLLNRLYVAARQDNLTAFVDAIDLLVASRESEEFRLEEGQRGDAFYRVIKDWGISGSADMAVHLKRSQLAGMVWFGAKNNLSVEQLALGWGFALLEGAVMAAIKLVPIGQQAGQTLLRKLSAQLPEKYQRACAVQDDEIGGSLTCLAIASACHEIQYTRLFRS</sequence>
<dbReference type="InterPro" id="IPR038277">
    <property type="entry name" value="UreF_sf"/>
</dbReference>
<dbReference type="Gene3D" id="1.10.4190.10">
    <property type="entry name" value="Urease accessory protein UreF"/>
    <property type="match status" value="1"/>
</dbReference>
<dbReference type="PANTHER" id="PTHR33620">
    <property type="entry name" value="UREASE ACCESSORY PROTEIN F"/>
    <property type="match status" value="1"/>
</dbReference>
<protein>
    <recommendedName>
        <fullName evidence="1">Urease accessory protein UreF</fullName>
    </recommendedName>
</protein>
<evidence type="ECO:0000256" key="1">
    <source>
        <dbReference type="HAMAP-Rule" id="MF_01385"/>
    </source>
</evidence>
<keyword evidence="1" id="KW-0996">Nickel insertion</keyword>
<comment type="subcellular location">
    <subcellularLocation>
        <location evidence="1">Cytoplasm</location>
    </subcellularLocation>
</comment>